<dbReference type="InterPro" id="IPR004871">
    <property type="entry name" value="RSE1/DDB1/CPSF1_C"/>
</dbReference>
<evidence type="ECO:0000256" key="2">
    <source>
        <dbReference type="ARBA" id="ARBA00023242"/>
    </source>
</evidence>
<dbReference type="UniPathway" id="UPA00143"/>
<feature type="domain" description="RSE1/DDB1/CPSF1 first beta-propeller" evidence="4">
    <location>
        <begin position="21"/>
        <end position="336"/>
    </location>
</feature>
<dbReference type="OrthoDB" id="433457at2759"/>
<gene>
    <name evidence="6" type="primary">DDB1_3</name>
</gene>
<dbReference type="Pfam" id="PF23726">
    <property type="entry name" value="Beta-prop_RSE1_2nd"/>
    <property type="match status" value="1"/>
</dbReference>
<dbReference type="AlphaFoldDB" id="A0A2H8THQ9"/>
<dbReference type="SUPFAM" id="SSF101908">
    <property type="entry name" value="Putative isomerase YbhE"/>
    <property type="match status" value="1"/>
</dbReference>
<dbReference type="Pfam" id="PF03178">
    <property type="entry name" value="CPSF_A"/>
    <property type="match status" value="1"/>
</dbReference>
<dbReference type="InterPro" id="IPR018846">
    <property type="entry name" value="Beta-prop_RSE1/DDB1/CPSF1_1st"/>
</dbReference>
<accession>A0A2H8THQ9</accession>
<dbReference type="GO" id="GO:0003676">
    <property type="term" value="F:nucleic acid binding"/>
    <property type="evidence" value="ECO:0007669"/>
    <property type="project" value="InterPro"/>
</dbReference>
<organism evidence="6">
    <name type="scientific">Melanaphis sacchari</name>
    <dbReference type="NCBI Taxonomy" id="742174"/>
    <lineage>
        <taxon>Eukaryota</taxon>
        <taxon>Metazoa</taxon>
        <taxon>Ecdysozoa</taxon>
        <taxon>Arthropoda</taxon>
        <taxon>Hexapoda</taxon>
        <taxon>Insecta</taxon>
        <taxon>Pterygota</taxon>
        <taxon>Neoptera</taxon>
        <taxon>Paraneoptera</taxon>
        <taxon>Hemiptera</taxon>
        <taxon>Sternorrhyncha</taxon>
        <taxon>Aphidomorpha</taxon>
        <taxon>Aphidoidea</taxon>
        <taxon>Aphididae</taxon>
        <taxon>Aphidini</taxon>
        <taxon>Melanaphis</taxon>
    </lineage>
</organism>
<sequence length="1135" mass="128914">MDTQFYTTHVKQSTAINLSDTGCLLYPTERNLIVSKLNCIEMYIVNENSLLFLTKKELNGKIEIMKVFRRPNTNKDLIFVVTSEYNAMILEFNKASDEIQIIIKGHCNVFEDNRVVTGFIATISPRSNVALLYLFKGIFKTIPLNQDKLKIHNILTSQTNIQGIGFLHGFYCPTFAFVYKNDRGRYIKLKEINFNWKNCNKSYSKFELIENETALVIPVLYPFYGALIVNENSIIYHSCSEKDNSINVKLEQKIEIQCYTIANMLGNKYLIGDKTGTLYCLILEHIALHTGKHKVFGIQLYNLGEISIPTSLTYLYNKLFFFASKYGDSQFAKLNYTYREENCMSVKVLEKHLNLGPIADMCIVDTSQYGHQQIVTCSGAYKDGSLRVINKGAEIQQIATINLSGVIGIWTLGFDTESKKDDTVVLSFVWHSKILAYNHDEVEEIYVEGFASEINTLYCGKIYGNMVQITPKSARLICMKSKKLIYEWSIPDSRNINNATCCGQQAVCSAGKDLYYIFIEKKTIVLRRHFKLEHDISCLDINLININDFMVSLAVGLLADTSIKIFLLPNFKTLINESLLEGDVPRSLSIVTLEKFNYLFCAMGNGNVCYFDISFELSKLLNKVEIELSTQPALFAKFVCESDMFICSKYSILIESNNNRLVFTKVLNSYKINNICKINTDNNSNRVILATDNSIIFGTIDTKEKYHVRTIPLGESPLRIAYQKESKTFGILTSKTYLKSKIRSGCIQPSASNITQNISSSNEDHVMIQEDLINRSKIRLFNNNPEIVINNMIILNEDNFDVLHVYQLHNKEHALCIISAKFPNDPDTYYILGTGTKTGQCQNPNNGRIVVFHFDSTSSILTTIHDEDIDGCCHSLTVIDDMLLAIIDNTIQLFSWTLEKKLNHQCTKDNEDIEYSFQANTKLCEDILESFTAIKYKAGYTNFEPITADISLQNCLKRPPTVEVIDNNLLLGAENNKTLNVFCKSRNSNSNFKLIGQFHSYDLINVFAHGSLAINQLKSTRETKISNQGSIMYGTDSGTIGFITKMDPTLCDFLADLQKSLTTVVKEKVEDITSNKGFFDGDFIRKFFELSNSNQNAVIQGLTGLYDTEFQKNLEETSIDVYKTIGFIEDLKKLY</sequence>
<name>A0A2H8THQ9_9HEMI</name>
<dbReference type="GO" id="GO:0016567">
    <property type="term" value="P:protein ubiquitination"/>
    <property type="evidence" value="ECO:0007669"/>
    <property type="project" value="UniProtKB-UniPathway"/>
</dbReference>
<feature type="domain" description="RSE1/DDB1/CPSF1 C-terminal" evidence="3">
    <location>
        <begin position="794"/>
        <end position="1067"/>
    </location>
</feature>
<dbReference type="GO" id="GO:0005634">
    <property type="term" value="C:nucleus"/>
    <property type="evidence" value="ECO:0007669"/>
    <property type="project" value="UniProtKB-SubCell"/>
</dbReference>
<dbReference type="Gene3D" id="1.10.150.910">
    <property type="match status" value="1"/>
</dbReference>
<reference evidence="6" key="1">
    <citation type="submission" date="2017-10" db="EMBL/GenBank/DDBJ databases">
        <title>Transcriptome Assembly of Sugarcane Aphid Adults.</title>
        <authorList>
            <person name="Scully E.D."/>
            <person name="Palmer N.A."/>
            <person name="Geib S.M."/>
            <person name="Sarath G."/>
            <person name="Sattler S.E."/>
        </authorList>
    </citation>
    <scope>NUCLEOTIDE SEQUENCE</scope>
    <source>
        <tissue evidence="6">Whole body</tissue>
    </source>
</reference>
<dbReference type="Pfam" id="PF10433">
    <property type="entry name" value="Beta-prop_RSE1_1st"/>
    <property type="match status" value="1"/>
</dbReference>
<dbReference type="EMBL" id="GFXV01001755">
    <property type="protein sequence ID" value="MBW13560.1"/>
    <property type="molecule type" value="Transcribed_RNA"/>
</dbReference>
<feature type="domain" description="RSE1/DDB1/CPSF1 second beta-propeller" evidence="5">
    <location>
        <begin position="395"/>
        <end position="700"/>
    </location>
</feature>
<evidence type="ECO:0000313" key="6">
    <source>
        <dbReference type="EMBL" id="MBW13560.1"/>
    </source>
</evidence>
<protein>
    <submittedName>
        <fullName evidence="6">DNA damage-binding protein 1</fullName>
    </submittedName>
</protein>
<evidence type="ECO:0000259" key="5">
    <source>
        <dbReference type="Pfam" id="PF23726"/>
    </source>
</evidence>
<evidence type="ECO:0000259" key="4">
    <source>
        <dbReference type="Pfam" id="PF10433"/>
    </source>
</evidence>
<dbReference type="Gene3D" id="2.130.10.10">
    <property type="entry name" value="YVTN repeat-like/Quinoprotein amine dehydrogenase"/>
    <property type="match status" value="3"/>
</dbReference>
<evidence type="ECO:0000256" key="1">
    <source>
        <dbReference type="ARBA" id="ARBA00004123"/>
    </source>
</evidence>
<dbReference type="PANTHER" id="PTHR10644">
    <property type="entry name" value="DNA REPAIR/RNA PROCESSING CPSF FAMILY"/>
    <property type="match status" value="1"/>
</dbReference>
<dbReference type="InterPro" id="IPR015943">
    <property type="entry name" value="WD40/YVTN_repeat-like_dom_sf"/>
</dbReference>
<dbReference type="InterPro" id="IPR058543">
    <property type="entry name" value="Beta-prop_RSE1/DDB1/CPSF1_2nd"/>
</dbReference>
<keyword evidence="2" id="KW-0539">Nucleus</keyword>
<dbReference type="InterPro" id="IPR050358">
    <property type="entry name" value="RSE1/DDB1/CFT1"/>
</dbReference>
<proteinExistence type="predicted"/>
<evidence type="ECO:0000259" key="3">
    <source>
        <dbReference type="Pfam" id="PF03178"/>
    </source>
</evidence>
<comment type="subcellular location">
    <subcellularLocation>
        <location evidence="1">Nucleus</location>
    </subcellularLocation>
</comment>